<feature type="transmembrane region" description="Helical" evidence="1">
    <location>
        <begin position="197"/>
        <end position="218"/>
    </location>
</feature>
<dbReference type="EMBL" id="RRCN01000001">
    <property type="protein sequence ID" value="RRJ62203.1"/>
    <property type="molecule type" value="Genomic_DNA"/>
</dbReference>
<feature type="transmembrane region" description="Helical" evidence="1">
    <location>
        <begin position="557"/>
        <end position="583"/>
    </location>
</feature>
<feature type="transmembrane region" description="Helical" evidence="1">
    <location>
        <begin position="157"/>
        <end position="177"/>
    </location>
</feature>
<feature type="transmembrane region" description="Helical" evidence="1">
    <location>
        <begin position="276"/>
        <end position="297"/>
    </location>
</feature>
<feature type="transmembrane region" description="Helical" evidence="1">
    <location>
        <begin position="461"/>
        <end position="494"/>
    </location>
</feature>
<feature type="transmembrane region" description="Helical" evidence="1">
    <location>
        <begin position="128"/>
        <end position="145"/>
    </location>
</feature>
<feature type="transmembrane region" description="Helical" evidence="1">
    <location>
        <begin position="595"/>
        <end position="611"/>
    </location>
</feature>
<evidence type="ECO:0000256" key="1">
    <source>
        <dbReference type="SAM" id="Phobius"/>
    </source>
</evidence>
<feature type="transmembrane region" description="Helical" evidence="1">
    <location>
        <begin position="649"/>
        <end position="667"/>
    </location>
</feature>
<proteinExistence type="predicted"/>
<dbReference type="AlphaFoldDB" id="A0A3P3U103"/>
<dbReference type="OrthoDB" id="1465952at2"/>
<name>A0A3P3U103_9BACL</name>
<feature type="transmembrane region" description="Helical" evidence="1">
    <location>
        <begin position="309"/>
        <end position="327"/>
    </location>
</feature>
<protein>
    <submittedName>
        <fullName evidence="2">Uncharacterized protein</fullName>
    </submittedName>
</protein>
<keyword evidence="3" id="KW-1185">Reference proteome</keyword>
<feature type="transmembrane region" description="Helical" evidence="1">
    <location>
        <begin position="239"/>
        <end position="264"/>
    </location>
</feature>
<reference evidence="2 3" key="1">
    <citation type="submission" date="2018-11" db="EMBL/GenBank/DDBJ databases">
        <title>Genome sequencing of Paenibacillus sp. KCOM 3021 (= ChDC PVNT-B20).</title>
        <authorList>
            <person name="Kook J.-K."/>
            <person name="Park S.-N."/>
            <person name="Lim Y.K."/>
        </authorList>
    </citation>
    <scope>NUCLEOTIDE SEQUENCE [LARGE SCALE GENOMIC DNA]</scope>
    <source>
        <strain evidence="2 3">KCOM 3021</strain>
    </source>
</reference>
<feature type="transmembrane region" description="Helical" evidence="1">
    <location>
        <begin position="105"/>
        <end position="122"/>
    </location>
</feature>
<keyword evidence="1" id="KW-0812">Transmembrane</keyword>
<keyword evidence="1" id="KW-1133">Transmembrane helix</keyword>
<sequence>MLHKKIEESFGDNRNFIISLVASSILMSLLLMLPILKNVLIYSPSIKDFSEHVMSSATSFNLDIGNRIKSYYLVFFGIVFIFFGFFISFYKLFYKISNNNDEFFIYIKNLSFIGIAGIISSFLSSFDLAIYFVGGAVFLSLVFFKTSKSKNLNNSDIALMIWNILIAIPLTLFIWVILRKYNTIEIISKKPLLKIGLSESIFFILIWFIVTLCIYFFIRVIIQIITKKFNISIDNFKSLVVISSIPVMFTGIIQSICLEIGNILNKRFEIILNKPYLLYLIILMISIIAMLLIFIKLAKKERNFNLNIVINKIYIPGILITFCLIIAQPAKMASVGNEFFEMANHGLSVDHFFRYGSLPIVETFDAHLLSNQVFAYIYSIFNGYEPWAAFLYDQYIQVIYIFILYIIIKSLIGEMNSFFFMISFSLLDQLFNMYFLLSAILAFCLYNYFKNKQTFQNSILFWLTATVLCIYRLDLGVAALFAAFLTYLVTALLYNRRTDIIKFFTMGFVTGCSALFIFVILCLFKKIDPLTRLVELIKICLSNQNWAYSTVGDNRLFVYYLVYFVFPLIVIFILGFTITKFFLFKKKILQVNQNHFIMLLFFSVFYLFNLSRGIVRHSLAEGTVTFILGTFSLSILVFVVSISGEKRKVVNFLVASLIVVILTNNTMTFNGSSSVAAKAISSVNYQDQYVNTQSFNRSRVSGEEPDDVKQLKKILDSTLAEEETYFDFSSSNYYYALVNRRNPIYANQSPLMLSGDKTQELALNEIKSQKPAFVLMPIFGNKWSDIDGIAVDFKYYLISEYIYENYTPLARLSNFDLYCLKGKEEIYQEKLKEQGILQNTLYSGDFSYISPTDLFKHNSDVNLDKGNMIIETKGEDPYFIGLWSQLMKSKPDIKENYDHNKPIKIFINLESYNSGNIQLFYTLNENEDFSEIQSQVFEVGQGTKRIEIELPTVPNEIRIDANSSKVTLTSIDISQGLTIINDQPEVWVRELGSIPKLWAEEDAHFRKAPNLIKPIVSISNFKVNASTIKHDQPMYLFLQIESATDQKSSIELVSKSKILGVFNFNLFKGTHEYAIRLSSDYKWWNGEVENVVFNTQENVTFNKISFYLEYEGEYKELNFE</sequence>
<evidence type="ECO:0000313" key="3">
    <source>
        <dbReference type="Proteomes" id="UP000267017"/>
    </source>
</evidence>
<comment type="caution">
    <text evidence="2">The sequence shown here is derived from an EMBL/GenBank/DDBJ whole genome shotgun (WGS) entry which is preliminary data.</text>
</comment>
<accession>A0A3P3U103</accession>
<feature type="transmembrane region" description="Helical" evidence="1">
    <location>
        <begin position="394"/>
        <end position="412"/>
    </location>
</feature>
<feature type="transmembrane region" description="Helical" evidence="1">
    <location>
        <begin position="71"/>
        <end position="93"/>
    </location>
</feature>
<evidence type="ECO:0000313" key="2">
    <source>
        <dbReference type="EMBL" id="RRJ62203.1"/>
    </source>
</evidence>
<feature type="transmembrane region" description="Helical" evidence="1">
    <location>
        <begin position="433"/>
        <end position="449"/>
    </location>
</feature>
<keyword evidence="1" id="KW-0472">Membrane</keyword>
<dbReference type="Proteomes" id="UP000267017">
    <property type="component" value="Unassembled WGS sequence"/>
</dbReference>
<dbReference type="RefSeq" id="WP_128630097.1">
    <property type="nucleotide sequence ID" value="NZ_RRCN01000001.1"/>
</dbReference>
<organism evidence="2 3">
    <name type="scientific">Paenibacillus oralis</name>
    <dbReference type="NCBI Taxonomy" id="2490856"/>
    <lineage>
        <taxon>Bacteria</taxon>
        <taxon>Bacillati</taxon>
        <taxon>Bacillota</taxon>
        <taxon>Bacilli</taxon>
        <taxon>Bacillales</taxon>
        <taxon>Paenibacillaceae</taxon>
        <taxon>Paenibacillus</taxon>
    </lineage>
</organism>
<feature type="transmembrane region" description="Helical" evidence="1">
    <location>
        <begin position="16"/>
        <end position="36"/>
    </location>
</feature>
<feature type="transmembrane region" description="Helical" evidence="1">
    <location>
        <begin position="506"/>
        <end position="527"/>
    </location>
</feature>
<gene>
    <name evidence="2" type="ORF">EHV15_04000</name>
</gene>
<feature type="transmembrane region" description="Helical" evidence="1">
    <location>
        <begin position="623"/>
        <end position="642"/>
    </location>
</feature>